<evidence type="ECO:0000313" key="3">
    <source>
        <dbReference type="Proteomes" id="UP000738126"/>
    </source>
</evidence>
<feature type="domain" description="Glycosyltransferase subfamily 4-like N-terminal" evidence="1">
    <location>
        <begin position="15"/>
        <end position="168"/>
    </location>
</feature>
<dbReference type="GO" id="GO:0016740">
    <property type="term" value="F:transferase activity"/>
    <property type="evidence" value="ECO:0007669"/>
    <property type="project" value="UniProtKB-KW"/>
</dbReference>
<dbReference type="Gene3D" id="3.40.50.2000">
    <property type="entry name" value="Glycogen Phosphorylase B"/>
    <property type="match status" value="2"/>
</dbReference>
<dbReference type="SUPFAM" id="SSF53756">
    <property type="entry name" value="UDP-Glycosyltransferase/glycogen phosphorylase"/>
    <property type="match status" value="1"/>
</dbReference>
<name>A0ABS1E317_9GAMM</name>
<sequence>MPKPRLAILAPLKAWGGIEGKIVTLSREFLARGVAVELLLARGGQIPYPERLPAEVEIVDLDSGGKADTAVKLARRLRHAPPDALLTAKDHAAKAALIARTITRGSVPIYIKLTNTLSATLRRKLQWRTAQWLYPQANGAIAVSTGVRDDFLTHFRMLPGQVTTIYNPTITPEFPERMQQPVTHPWLQGSGPPVIVGMGRLTPQKDFATLLRAFARLREVQPARLIILGEGPLRGDLETLADELGITQEVDLPGFVTDPLPWLYRASLFVLSSRYEGLANVLIEALATGLPVVATDCPSSPREILESGRWGPIVPVGDAEALAQGMHRSLASPPPQEALAASLERFRSGSVAQRYLEVMGLIPRHD</sequence>
<keyword evidence="2" id="KW-0808">Transferase</keyword>
<keyword evidence="3" id="KW-1185">Reference proteome</keyword>
<dbReference type="PANTHER" id="PTHR12526">
    <property type="entry name" value="GLYCOSYLTRANSFERASE"/>
    <property type="match status" value="1"/>
</dbReference>
<gene>
    <name evidence="2" type="ORF">CKO13_01015</name>
</gene>
<evidence type="ECO:0000313" key="2">
    <source>
        <dbReference type="EMBL" id="MBK1725629.1"/>
    </source>
</evidence>
<dbReference type="PANTHER" id="PTHR12526:SF630">
    <property type="entry name" value="GLYCOSYLTRANSFERASE"/>
    <property type="match status" value="1"/>
</dbReference>
<dbReference type="Pfam" id="PF13692">
    <property type="entry name" value="Glyco_trans_1_4"/>
    <property type="match status" value="1"/>
</dbReference>
<dbReference type="Proteomes" id="UP000738126">
    <property type="component" value="Unassembled WGS sequence"/>
</dbReference>
<comment type="caution">
    <text evidence="2">The sequence shown here is derived from an EMBL/GenBank/DDBJ whole genome shotgun (WGS) entry which is preliminary data.</text>
</comment>
<protein>
    <submittedName>
        <fullName evidence="2">Glycosyl transferase</fullName>
    </submittedName>
</protein>
<dbReference type="Pfam" id="PF13439">
    <property type="entry name" value="Glyco_transf_4"/>
    <property type="match status" value="1"/>
</dbReference>
<dbReference type="InterPro" id="IPR028098">
    <property type="entry name" value="Glyco_trans_4-like_N"/>
</dbReference>
<dbReference type="EMBL" id="NRSH01000005">
    <property type="protein sequence ID" value="MBK1725629.1"/>
    <property type="molecule type" value="Genomic_DNA"/>
</dbReference>
<dbReference type="CDD" id="cd03811">
    <property type="entry name" value="GT4_GT28_WabH-like"/>
    <property type="match status" value="1"/>
</dbReference>
<reference evidence="2 3" key="1">
    <citation type="journal article" date="2020" name="Microorganisms">
        <title>Osmotic Adaptation and Compatible Solute Biosynthesis of Phototrophic Bacteria as Revealed from Genome Analyses.</title>
        <authorList>
            <person name="Imhoff J.F."/>
            <person name="Rahn T."/>
            <person name="Kunzel S."/>
            <person name="Keller A."/>
            <person name="Neulinger S.C."/>
        </authorList>
    </citation>
    <scope>NUCLEOTIDE SEQUENCE [LARGE SCALE GENOMIC DNA]</scope>
    <source>
        <strain evidence="2 3">DSM 15116</strain>
    </source>
</reference>
<proteinExistence type="predicted"/>
<accession>A0ABS1E317</accession>
<evidence type="ECO:0000259" key="1">
    <source>
        <dbReference type="Pfam" id="PF13439"/>
    </source>
</evidence>
<organism evidence="2 3">
    <name type="scientific">Halorhodospira neutriphila</name>
    <dbReference type="NCBI Taxonomy" id="168379"/>
    <lineage>
        <taxon>Bacteria</taxon>
        <taxon>Pseudomonadati</taxon>
        <taxon>Pseudomonadota</taxon>
        <taxon>Gammaproteobacteria</taxon>
        <taxon>Chromatiales</taxon>
        <taxon>Ectothiorhodospiraceae</taxon>
        <taxon>Halorhodospira</taxon>
    </lineage>
</organism>